<dbReference type="AlphaFoldDB" id="A0A1Y2H857"/>
<comment type="caution">
    <text evidence="2">The sequence shown here is derived from an EMBL/GenBank/DDBJ whole genome shotgun (WGS) entry which is preliminary data.</text>
</comment>
<evidence type="ECO:0000256" key="1">
    <source>
        <dbReference type="SAM" id="SignalP"/>
    </source>
</evidence>
<feature type="signal peptide" evidence="1">
    <location>
        <begin position="1"/>
        <end position="20"/>
    </location>
</feature>
<protein>
    <submittedName>
        <fullName evidence="2">Uncharacterized protein</fullName>
    </submittedName>
</protein>
<keyword evidence="3" id="KW-1185">Reference proteome</keyword>
<keyword evidence="1" id="KW-0732">Signal</keyword>
<dbReference type="OrthoDB" id="5570569at2759"/>
<reference evidence="2 3" key="1">
    <citation type="submission" date="2016-07" db="EMBL/GenBank/DDBJ databases">
        <title>Pervasive Adenine N6-methylation of Active Genes in Fungi.</title>
        <authorList>
            <consortium name="DOE Joint Genome Institute"/>
            <person name="Mondo S.J."/>
            <person name="Dannebaum R.O."/>
            <person name="Kuo R.C."/>
            <person name="Labutti K."/>
            <person name="Haridas S."/>
            <person name="Kuo A."/>
            <person name="Salamov A."/>
            <person name="Ahrendt S.R."/>
            <person name="Lipzen A."/>
            <person name="Sullivan W."/>
            <person name="Andreopoulos W.B."/>
            <person name="Clum A."/>
            <person name="Lindquist E."/>
            <person name="Daum C."/>
            <person name="Ramamoorthy G.K."/>
            <person name="Gryganskyi A."/>
            <person name="Culley D."/>
            <person name="Magnuson J.K."/>
            <person name="James T.Y."/>
            <person name="O'Malley M.A."/>
            <person name="Stajich J.E."/>
            <person name="Spatafora J.W."/>
            <person name="Visel A."/>
            <person name="Grigoriev I.V."/>
        </authorList>
    </citation>
    <scope>NUCLEOTIDE SEQUENCE [LARGE SCALE GENOMIC DNA]</scope>
    <source>
        <strain evidence="2 3">PL171</strain>
    </source>
</reference>
<evidence type="ECO:0000313" key="3">
    <source>
        <dbReference type="Proteomes" id="UP000193411"/>
    </source>
</evidence>
<dbReference type="Proteomes" id="UP000193411">
    <property type="component" value="Unassembled WGS sequence"/>
</dbReference>
<proteinExistence type="predicted"/>
<sequence length="232" mass="23501">MNALLALLVLVTLAGTPALAQKTPSSTGAVFECARLQPAQDPTCSLFSPLDSALPAGKSEDYIRRMKLTAALCPSPPPAHVGLFVCFTPLGNCNGLAWPLPKDENDLKGAVEFYNNVTLADLIPVAKSKSADSKLLCYKECKDVMDWMGSCPGVFGGLRKDRDACAGLPTTNCINAEALKATAPTAAATTSEAAPAPTTTKPAGSGAMGAVGVGKAAVVAVGAAGVLALAAV</sequence>
<feature type="chain" id="PRO_5012598608" evidence="1">
    <location>
        <begin position="21"/>
        <end position="232"/>
    </location>
</feature>
<organism evidence="2 3">
    <name type="scientific">Catenaria anguillulae PL171</name>
    <dbReference type="NCBI Taxonomy" id="765915"/>
    <lineage>
        <taxon>Eukaryota</taxon>
        <taxon>Fungi</taxon>
        <taxon>Fungi incertae sedis</taxon>
        <taxon>Blastocladiomycota</taxon>
        <taxon>Blastocladiomycetes</taxon>
        <taxon>Blastocladiales</taxon>
        <taxon>Catenariaceae</taxon>
        <taxon>Catenaria</taxon>
    </lineage>
</organism>
<evidence type="ECO:0000313" key="2">
    <source>
        <dbReference type="EMBL" id="ORZ29883.1"/>
    </source>
</evidence>
<accession>A0A1Y2H857</accession>
<name>A0A1Y2H857_9FUNG</name>
<gene>
    <name evidence="2" type="ORF">BCR44DRAFT_54776</name>
</gene>
<dbReference type="EMBL" id="MCFL01000122">
    <property type="protein sequence ID" value="ORZ29883.1"/>
    <property type="molecule type" value="Genomic_DNA"/>
</dbReference>